<keyword evidence="1" id="KW-0812">Transmembrane</keyword>
<evidence type="ECO:0000256" key="1">
    <source>
        <dbReference type="SAM" id="Phobius"/>
    </source>
</evidence>
<dbReference type="EMBL" id="AP019860">
    <property type="protein sequence ID" value="BBM87818.1"/>
    <property type="molecule type" value="Genomic_DNA"/>
</dbReference>
<feature type="transmembrane region" description="Helical" evidence="1">
    <location>
        <begin position="994"/>
        <end position="1018"/>
    </location>
</feature>
<feature type="transmembrane region" description="Helical" evidence="1">
    <location>
        <begin position="386"/>
        <end position="410"/>
    </location>
</feature>
<dbReference type="Gene3D" id="3.30.70.1430">
    <property type="entry name" value="Multidrug efflux transporter AcrB pore domain"/>
    <property type="match status" value="2"/>
</dbReference>
<dbReference type="Gene3D" id="3.30.2090.10">
    <property type="entry name" value="Multidrug efflux transporter AcrB TolC docking domain, DN and DC subdomains"/>
    <property type="match status" value="2"/>
</dbReference>
<feature type="transmembrane region" description="Helical" evidence="1">
    <location>
        <begin position="358"/>
        <end position="380"/>
    </location>
</feature>
<dbReference type="PANTHER" id="PTHR32063">
    <property type="match status" value="1"/>
</dbReference>
<dbReference type="PANTHER" id="PTHR32063:SF33">
    <property type="entry name" value="RND SUPERFAMILY EFFLUX PUMP PERMEASE COMPONENT"/>
    <property type="match status" value="1"/>
</dbReference>
<dbReference type="PRINTS" id="PR00702">
    <property type="entry name" value="ACRIFLAVINRP"/>
</dbReference>
<feature type="transmembrane region" description="Helical" evidence="1">
    <location>
        <begin position="12"/>
        <end position="30"/>
    </location>
</feature>
<keyword evidence="1" id="KW-1133">Transmembrane helix</keyword>
<dbReference type="GO" id="GO:0005886">
    <property type="term" value="C:plasma membrane"/>
    <property type="evidence" value="ECO:0007669"/>
    <property type="project" value="TreeGrafter"/>
</dbReference>
<dbReference type="Pfam" id="PF00873">
    <property type="entry name" value="ACR_tran"/>
    <property type="match status" value="1"/>
</dbReference>
<gene>
    <name evidence="2" type="ORF">UABAM_06233</name>
</gene>
<dbReference type="Gene3D" id="3.30.70.1320">
    <property type="entry name" value="Multidrug efflux transporter AcrB pore domain like"/>
    <property type="match status" value="1"/>
</dbReference>
<dbReference type="InterPro" id="IPR001036">
    <property type="entry name" value="Acrflvin-R"/>
</dbReference>
<dbReference type="SUPFAM" id="SSF82714">
    <property type="entry name" value="Multidrug efflux transporter AcrB TolC docking domain, DN and DC subdomains"/>
    <property type="match status" value="2"/>
</dbReference>
<dbReference type="Gene3D" id="1.20.1640.10">
    <property type="entry name" value="Multidrug efflux transporter AcrB transmembrane domain"/>
    <property type="match status" value="2"/>
</dbReference>
<proteinExistence type="predicted"/>
<dbReference type="GO" id="GO:0042910">
    <property type="term" value="F:xenobiotic transmembrane transporter activity"/>
    <property type="evidence" value="ECO:0007669"/>
    <property type="project" value="TreeGrafter"/>
</dbReference>
<feature type="transmembrane region" description="Helical" evidence="1">
    <location>
        <begin position="430"/>
        <end position="455"/>
    </location>
</feature>
<dbReference type="InterPro" id="IPR027463">
    <property type="entry name" value="AcrB_DN_DC_subdom"/>
</dbReference>
<dbReference type="Proteomes" id="UP000326354">
    <property type="component" value="Chromosome"/>
</dbReference>
<protein>
    <submittedName>
        <fullName evidence="2">Multidrug transporter AcrB</fullName>
    </submittedName>
</protein>
<feature type="transmembrane region" description="Helical" evidence="1">
    <location>
        <begin position="523"/>
        <end position="544"/>
    </location>
</feature>
<sequence length="1033" mass="116459">MIRFFAERSVPANLLFIILLVAGIFFSLTLPVESIPNISLGVVAVYTPWPGASPEDVEKLLTTKIEEQLENLDHVVWIKSFSVQGLSRIHIKFSEDLPESIYDELYLKAQSEVEKIAEELPDDAETSIVELVDFSMIRPTIVVALGGEIPEKSRNEIAKELKESLMQIPGMDKVRIRGEREQRIVVEVDREQAEKYKLSILEIMDVVRKESSTFPGGTMRLKDSEITIRTLSDRRSLLELRKIVLRSYPDGSILRLEDIANISWTYEKWKTIYRVQGAPATFLYCVKEDTQNALTIIPIIKQEVAKFRDKLPVEVYCEFFKDNVLYVNRVLSVLKSNLSLGLVLVFLLLWVCIGTSNALLAVIGIPFAFLCAMIFLSWTGNTLNEMVLVSLVLVSGMVVDDAIIILENMYRHYQETGELLSSAISGASEVFLPVISATATTIAAFLPMLLMTGILGKIMSIVPKTVSITLAASLIEAFLILPNHFTDLGKLFSLKSQKEKVHKSGLFVRLYLGSLQRFLHYRYLATCGFLILFLSGFGLLLWAFPISIILFPSDHHDFWITLKVHENAHIEYTESKVREIEKILNTIPKNEIMNYVVEVGRSMDENYQLILDKNVAQFTVTLNPNRTTQRTTGDIIRSVRQKIAKAQLHGFKSIDVIHTPNGPQQGKPVAVIIRGDSLQKIGEIRDMIKSKLHNIPGVTDIKDDMQASKYQLSIHFRDEELQRYQINRSAVAQTITSALEGSEVSEMNYLGKQYKIYVQYDEDNMVKINDIAKIHLRIPSGNLIRLGDITSLSYKKSMAQIPHHNNKRAITVTANIEKDRNTSLSVNSELQEYLTPLLRKYPGYICEYGGEYEETNRSFRALKIAFLIAMLLVYMILGTQFNSFVQPLIIMSIIPFTIVGVGYGLSIFNLPFTMLTFMSTIGMIGIVVNDSLVLIDFINREVQQHQDSTQAVIIACRKRLRPIILTTLTTVLGLMPLALGIGGSSVTWSPMATAFSWGLSIATILTLYVIPALYMITVDAKSVFMKKKEVCSL</sequence>
<evidence type="ECO:0000313" key="2">
    <source>
        <dbReference type="EMBL" id="BBM87818.1"/>
    </source>
</evidence>
<organism evidence="2 3">
    <name type="scientific">Uabimicrobium amorphum</name>
    <dbReference type="NCBI Taxonomy" id="2596890"/>
    <lineage>
        <taxon>Bacteria</taxon>
        <taxon>Pseudomonadati</taxon>
        <taxon>Planctomycetota</taxon>
        <taxon>Candidatus Uabimicrobiia</taxon>
        <taxon>Candidatus Uabimicrobiales</taxon>
        <taxon>Candidatus Uabimicrobiaceae</taxon>
        <taxon>Candidatus Uabimicrobium</taxon>
    </lineage>
</organism>
<name>A0A5S9F6L3_UABAM</name>
<dbReference type="SUPFAM" id="SSF82693">
    <property type="entry name" value="Multidrug efflux transporter AcrB pore domain, PN1, PN2, PC1 and PC2 subdomains"/>
    <property type="match status" value="3"/>
</dbReference>
<keyword evidence="3" id="KW-1185">Reference proteome</keyword>
<dbReference type="KEGG" id="uam:UABAM_06233"/>
<dbReference type="RefSeq" id="WP_151971814.1">
    <property type="nucleotide sequence ID" value="NZ_AP019860.1"/>
</dbReference>
<keyword evidence="1" id="KW-0472">Membrane</keyword>
<dbReference type="OrthoDB" id="9757876at2"/>
<feature type="transmembrane region" description="Helical" evidence="1">
    <location>
        <begin position="461"/>
        <end position="481"/>
    </location>
</feature>
<feature type="transmembrane region" description="Helical" evidence="1">
    <location>
        <begin position="330"/>
        <end position="351"/>
    </location>
</feature>
<reference evidence="2 3" key="1">
    <citation type="submission" date="2019-08" db="EMBL/GenBank/DDBJ databases">
        <title>Complete genome sequence of Candidatus Uab amorphum.</title>
        <authorList>
            <person name="Shiratori T."/>
            <person name="Suzuki S."/>
            <person name="Kakizawa Y."/>
            <person name="Ishida K."/>
        </authorList>
    </citation>
    <scope>NUCLEOTIDE SEQUENCE [LARGE SCALE GENOMIC DNA]</scope>
    <source>
        <strain evidence="2 3">SRT547</strain>
    </source>
</reference>
<feature type="transmembrane region" description="Helical" evidence="1">
    <location>
        <begin position="861"/>
        <end position="877"/>
    </location>
</feature>
<accession>A0A5S9F6L3</accession>
<feature type="transmembrane region" description="Helical" evidence="1">
    <location>
        <begin position="889"/>
        <end position="908"/>
    </location>
</feature>
<dbReference type="AlphaFoldDB" id="A0A5S9F6L3"/>
<dbReference type="SUPFAM" id="SSF82866">
    <property type="entry name" value="Multidrug efflux transporter AcrB transmembrane domain"/>
    <property type="match status" value="2"/>
</dbReference>
<feature type="transmembrane region" description="Helical" evidence="1">
    <location>
        <begin position="960"/>
        <end position="982"/>
    </location>
</feature>
<evidence type="ECO:0000313" key="3">
    <source>
        <dbReference type="Proteomes" id="UP000326354"/>
    </source>
</evidence>
<dbReference type="Gene3D" id="3.30.70.1440">
    <property type="entry name" value="Multidrug efflux transporter AcrB pore domain"/>
    <property type="match status" value="1"/>
</dbReference>